<feature type="transmembrane region" description="Helical" evidence="2">
    <location>
        <begin position="340"/>
        <end position="361"/>
    </location>
</feature>
<dbReference type="Proteomes" id="UP000566819">
    <property type="component" value="Unassembled WGS sequence"/>
</dbReference>
<evidence type="ECO:0000259" key="3">
    <source>
        <dbReference type="Pfam" id="PF12222"/>
    </source>
</evidence>
<keyword evidence="2" id="KW-0812">Transmembrane</keyword>
<proteinExistence type="predicted"/>
<reference evidence="4 5" key="1">
    <citation type="submission" date="2020-03" db="EMBL/GenBank/DDBJ databases">
        <title>Draft Genome Sequence of Cudoniella acicularis.</title>
        <authorList>
            <person name="Buettner E."/>
            <person name="Kellner H."/>
        </authorList>
    </citation>
    <scope>NUCLEOTIDE SEQUENCE [LARGE SCALE GENOMIC DNA]</scope>
    <source>
        <strain evidence="4 5">DSM 108380</strain>
    </source>
</reference>
<dbReference type="EMBL" id="JAAMPI010000276">
    <property type="protein sequence ID" value="KAF4633252.1"/>
    <property type="molecule type" value="Genomic_DNA"/>
</dbReference>
<dbReference type="InterPro" id="IPR056948">
    <property type="entry name" value="PNGaseA_N"/>
</dbReference>
<accession>A0A8H4W4B1</accession>
<evidence type="ECO:0000313" key="5">
    <source>
        <dbReference type="Proteomes" id="UP000566819"/>
    </source>
</evidence>
<feature type="compositionally biased region" description="Basic and acidic residues" evidence="1">
    <location>
        <begin position="39"/>
        <end position="55"/>
    </location>
</feature>
<evidence type="ECO:0000313" key="4">
    <source>
        <dbReference type="EMBL" id="KAF4633252.1"/>
    </source>
</evidence>
<dbReference type="AlphaFoldDB" id="A0A8H4W4B1"/>
<dbReference type="PANTHER" id="PTHR31104">
    <property type="entry name" value="PEPTIDE-N4-(N-ACETYL-BETA-GLUCOSAMINYL)ASPARAGINE AMIDASE A PROTEIN"/>
    <property type="match status" value="1"/>
</dbReference>
<dbReference type="OrthoDB" id="1612078at2759"/>
<name>A0A8H4W4B1_9HELO</name>
<sequence length="971" mass="104499">MDDYGKQDSTAESGTLGSPNATDTISSIPSKDPAAEPGSDSKFRKIAGENNDKKIGKEGGVQDDYLYLCEKASLSGANSWTSKDSGNRIMPATNGTPITTISDPNNPGDIDLGKRAKSLTASWCSGESLTVFVEGQDLEIHAFQLIETRTSSTWSTLTGNFGGIPGISSVVSIDSVCWFDGLGVPPVFVNSYNGTETTGQLETYFNNKLSISRTLSTSTLASHPMHSGSKHYMSRMNLAWMRFTPWSSHIGAEAVVVAAHPRKQRFAILRYLGRYSTDSDRSDRLLPGDMGFENALFRGKTSPSNEDVSNIILPEVATAGILIESQTIHNPARRRRSEKFTFLLIGCCLAISALSIAPRIISQRHLPKKHVSIASRIHKIRSPNSQAEATLTTTSVAPSSTAVLNVLQVAVPILGPSGALNDVFTSNGSIAADANATTDISSGARCEVKLMEFIFNNSFGKPFVGNYTPPNCMGTANTVVMNFTVQSKGTQFDRLALMYFGDSEVFRTSTAEPRRNGIVWTYEKDMSEYMYFWKSSQKIIFDLPNQTNVNLTGTYNTTLTARFFTAPTTSQSQNPPADVILPISLLTGSNSSSASSVFIIPSSTHNASTSLTLPHNSNRAVLSLSTTGQASEEFWWSNVLSSDTLAFNSTSGAFFGSSPFREIQVLIDNQLAAVQWPFPVIFIGGVVPSLWSPVVGIDAFDLKEYEIDISPWLGVLCDGNAHVFSIKVMGLADNGGTTAELADNVGSSWFVTGKVFVWKDTDANSITTGPAPTLSITPPTIQVSQSLVKNATGVNQTLSYFISVQRSLSVTSTITTQKFGANKETKWTQTLSHTDNGTYLGQGLTQLNTITTTGEDTSSGTIPYAYTYTYPLSGNVSASISPIDGNTTVTALLTRSKNTTLSPPNAGIHPSGITAFASNPKSAQAVSNLGTFSINTTQSGSAFLFQSPSKGISTGDGRGWWWGMGRWWWMM</sequence>
<feature type="domain" description="Peptide N-acetyl-beta-D-glucosaminyl asparaginase amidase A N-terminal" evidence="3">
    <location>
        <begin position="441"/>
        <end position="766"/>
    </location>
</feature>
<feature type="compositionally biased region" description="Polar residues" evidence="1">
    <location>
        <begin position="7"/>
        <end position="29"/>
    </location>
</feature>
<keyword evidence="2" id="KW-1133">Transmembrane helix</keyword>
<evidence type="ECO:0000256" key="1">
    <source>
        <dbReference type="SAM" id="MobiDB-lite"/>
    </source>
</evidence>
<evidence type="ECO:0000256" key="2">
    <source>
        <dbReference type="SAM" id="Phobius"/>
    </source>
</evidence>
<organism evidence="4 5">
    <name type="scientific">Cudoniella acicularis</name>
    <dbReference type="NCBI Taxonomy" id="354080"/>
    <lineage>
        <taxon>Eukaryota</taxon>
        <taxon>Fungi</taxon>
        <taxon>Dikarya</taxon>
        <taxon>Ascomycota</taxon>
        <taxon>Pezizomycotina</taxon>
        <taxon>Leotiomycetes</taxon>
        <taxon>Helotiales</taxon>
        <taxon>Tricladiaceae</taxon>
        <taxon>Cudoniella</taxon>
    </lineage>
</organism>
<dbReference type="Pfam" id="PF12222">
    <property type="entry name" value="PNGaseA"/>
    <property type="match status" value="1"/>
</dbReference>
<protein>
    <recommendedName>
        <fullName evidence="3">Peptide N-acetyl-beta-D-glucosaminyl asparaginase amidase A N-terminal domain-containing protein</fullName>
    </recommendedName>
</protein>
<dbReference type="InterPro" id="IPR021102">
    <property type="entry name" value="PNGase_A"/>
</dbReference>
<keyword evidence="2" id="KW-0472">Membrane</keyword>
<comment type="caution">
    <text evidence="4">The sequence shown here is derived from an EMBL/GenBank/DDBJ whole genome shotgun (WGS) entry which is preliminary data.</text>
</comment>
<gene>
    <name evidence="4" type="ORF">G7Y89_g4880</name>
</gene>
<dbReference type="Pfam" id="PF25156">
    <property type="entry name" value="PNGase_A_C"/>
    <property type="match status" value="1"/>
</dbReference>
<keyword evidence="5" id="KW-1185">Reference proteome</keyword>
<feature type="region of interest" description="Disordered" evidence="1">
    <location>
        <begin position="1"/>
        <end position="55"/>
    </location>
</feature>